<dbReference type="AlphaFoldDB" id="A0A8C6Z9J5"/>
<dbReference type="GO" id="GO:0016705">
    <property type="term" value="F:oxidoreductase activity, acting on paired donors, with incorporation or reduction of molecular oxygen"/>
    <property type="evidence" value="ECO:0007669"/>
    <property type="project" value="InterPro"/>
</dbReference>
<dbReference type="GO" id="GO:0005506">
    <property type="term" value="F:iron ion binding"/>
    <property type="evidence" value="ECO:0007669"/>
    <property type="project" value="InterPro"/>
</dbReference>
<organism evidence="1 2">
    <name type="scientific">Nothoprocta perdicaria</name>
    <name type="common">Chilean tinamou</name>
    <name type="synonym">Crypturus perdicarius</name>
    <dbReference type="NCBI Taxonomy" id="30464"/>
    <lineage>
        <taxon>Eukaryota</taxon>
        <taxon>Metazoa</taxon>
        <taxon>Chordata</taxon>
        <taxon>Craniata</taxon>
        <taxon>Vertebrata</taxon>
        <taxon>Euteleostomi</taxon>
        <taxon>Archelosauria</taxon>
        <taxon>Archosauria</taxon>
        <taxon>Dinosauria</taxon>
        <taxon>Saurischia</taxon>
        <taxon>Theropoda</taxon>
        <taxon>Coelurosauria</taxon>
        <taxon>Aves</taxon>
        <taxon>Palaeognathae</taxon>
        <taxon>Tinamiformes</taxon>
        <taxon>Tinamidae</taxon>
        <taxon>Nothoprocta</taxon>
    </lineage>
</organism>
<accession>A0A8C6Z9J5</accession>
<name>A0A8C6Z9J5_NOTPE</name>
<evidence type="ECO:0000313" key="1">
    <source>
        <dbReference type="Ensembl" id="ENSNPEP00000009020.1"/>
    </source>
</evidence>
<evidence type="ECO:0000313" key="2">
    <source>
        <dbReference type="Proteomes" id="UP000694420"/>
    </source>
</evidence>
<keyword evidence="2" id="KW-1185">Reference proteome</keyword>
<proteinExistence type="predicted"/>
<sequence length="71" mass="8280">MLSASATLVLCAVSLVFLQFLRLQWIRRGFPPGPIPYPFFGNLLQMNFKIHHEILKKVRIFQQYVLYGLIS</sequence>
<dbReference type="SUPFAM" id="SSF48264">
    <property type="entry name" value="Cytochrome P450"/>
    <property type="match status" value="1"/>
</dbReference>
<reference evidence="1" key="2">
    <citation type="submission" date="2025-09" db="UniProtKB">
        <authorList>
            <consortium name="Ensembl"/>
        </authorList>
    </citation>
    <scope>IDENTIFICATION</scope>
</reference>
<dbReference type="Proteomes" id="UP000694420">
    <property type="component" value="Unplaced"/>
</dbReference>
<dbReference type="GO" id="GO:0020037">
    <property type="term" value="F:heme binding"/>
    <property type="evidence" value="ECO:0007669"/>
    <property type="project" value="InterPro"/>
</dbReference>
<evidence type="ECO:0008006" key="3">
    <source>
        <dbReference type="Google" id="ProtNLM"/>
    </source>
</evidence>
<protein>
    <recommendedName>
        <fullName evidence="3">Cytochrome P450</fullName>
    </recommendedName>
</protein>
<reference evidence="1" key="1">
    <citation type="submission" date="2025-08" db="UniProtKB">
        <authorList>
            <consortium name="Ensembl"/>
        </authorList>
    </citation>
    <scope>IDENTIFICATION</scope>
</reference>
<dbReference type="InterPro" id="IPR036396">
    <property type="entry name" value="Cyt_P450_sf"/>
</dbReference>
<dbReference type="GO" id="GO:0004497">
    <property type="term" value="F:monooxygenase activity"/>
    <property type="evidence" value="ECO:0007669"/>
    <property type="project" value="InterPro"/>
</dbReference>
<dbReference type="Ensembl" id="ENSNPET00000009245.1">
    <property type="protein sequence ID" value="ENSNPEP00000009020.1"/>
    <property type="gene ID" value="ENSNPEG00000006782.1"/>
</dbReference>